<protein>
    <submittedName>
        <fullName evidence="1">Uncharacterized protein</fullName>
    </submittedName>
</protein>
<dbReference type="Proteomes" id="UP000015605">
    <property type="component" value="Unassembled WGS sequence"/>
</dbReference>
<evidence type="ECO:0000313" key="1">
    <source>
        <dbReference type="EMBL" id="EPZ92608.1"/>
    </source>
</evidence>
<name>T0G582_HELPX</name>
<dbReference type="EMBL" id="AUSS01000031">
    <property type="protein sequence ID" value="EPZ92608.1"/>
    <property type="molecule type" value="Genomic_DNA"/>
</dbReference>
<evidence type="ECO:0000313" key="2">
    <source>
        <dbReference type="Proteomes" id="UP000015605"/>
    </source>
</evidence>
<accession>T0G582</accession>
<proteinExistence type="predicted"/>
<sequence length="43" mass="5157">MDKIIACPHKLFGYWIVKNTKKHFLILIINTPLNKFKEKFLLV</sequence>
<gene>
    <name evidence="1" type="ORF">N207_01875</name>
</gene>
<dbReference type="PATRIC" id="fig|1355531.3.peg.1156"/>
<reference evidence="1 2" key="1">
    <citation type="journal article" date="2013" name="Genome Announc.">
        <title>Multiple genome sequences of Helicobacter pylori strains of diverse disease and antibiotic resistance backgrounds from Malaysia.</title>
        <authorList>
            <person name="Rehvathy V."/>
            <person name="Tan M.H."/>
            <person name="Gunaletchumy S.P."/>
            <person name="Teh X."/>
            <person name="Wang S."/>
            <person name="Baybayan P."/>
            <person name="Singh S."/>
            <person name="Ashby M."/>
            <person name="Kaakoush N.O."/>
            <person name="Mitchell H.M."/>
            <person name="Croft L.J."/>
            <person name="Goh K.L."/>
            <person name="Loke M.F."/>
            <person name="Vadivelu J."/>
        </authorList>
    </citation>
    <scope>NUCLEOTIDE SEQUENCE [LARGE SCALE GENOMIC DNA]</scope>
    <source>
        <strain evidence="1 2">UM114</strain>
    </source>
</reference>
<organism evidence="1 2">
    <name type="scientific">Helicobacter pylori UM114</name>
    <dbReference type="NCBI Taxonomy" id="1355531"/>
    <lineage>
        <taxon>Bacteria</taxon>
        <taxon>Pseudomonadati</taxon>
        <taxon>Campylobacterota</taxon>
        <taxon>Epsilonproteobacteria</taxon>
        <taxon>Campylobacterales</taxon>
        <taxon>Helicobacteraceae</taxon>
        <taxon>Helicobacter</taxon>
    </lineage>
</organism>
<dbReference type="AlphaFoldDB" id="T0G582"/>
<comment type="caution">
    <text evidence="1">The sequence shown here is derived from an EMBL/GenBank/DDBJ whole genome shotgun (WGS) entry which is preliminary data.</text>
</comment>